<evidence type="ECO:0000259" key="9">
    <source>
        <dbReference type="PROSITE" id="PS50305"/>
    </source>
</evidence>
<evidence type="ECO:0000313" key="10">
    <source>
        <dbReference type="EMBL" id="MDF8335780.1"/>
    </source>
</evidence>
<evidence type="ECO:0000256" key="3">
    <source>
        <dbReference type="ARBA" id="ARBA00023118"/>
    </source>
</evidence>
<keyword evidence="3" id="KW-0051">Antiviral defense</keyword>
<dbReference type="InterPro" id="IPR041486">
    <property type="entry name" value="ThsA_STALD"/>
</dbReference>
<dbReference type="InterPro" id="IPR026590">
    <property type="entry name" value="Ssirtuin_cat_dom"/>
</dbReference>
<comment type="catalytic activity">
    <reaction evidence="7">
        <text>NAD(+) + H2O = ADP-D-ribose + nicotinamide + H(+)</text>
        <dbReference type="Rhea" id="RHEA:16301"/>
        <dbReference type="ChEBI" id="CHEBI:15377"/>
        <dbReference type="ChEBI" id="CHEBI:15378"/>
        <dbReference type="ChEBI" id="CHEBI:17154"/>
        <dbReference type="ChEBI" id="CHEBI:57540"/>
        <dbReference type="ChEBI" id="CHEBI:57967"/>
        <dbReference type="EC" id="3.2.2.5"/>
    </reaction>
    <physiologicalReaction direction="left-to-right" evidence="7">
        <dbReference type="Rhea" id="RHEA:16302"/>
    </physiologicalReaction>
</comment>
<dbReference type="PROSITE" id="PS50305">
    <property type="entry name" value="SIRTUIN"/>
    <property type="match status" value="1"/>
</dbReference>
<comment type="similarity">
    <text evidence="5">Belongs to the soluble Thoeris ThsA family.</text>
</comment>
<organism evidence="10 11">
    <name type="scientific">Novosphingobium cyanobacteriorum</name>
    <dbReference type="NCBI Taxonomy" id="3024215"/>
    <lineage>
        <taxon>Bacteria</taxon>
        <taxon>Pseudomonadati</taxon>
        <taxon>Pseudomonadota</taxon>
        <taxon>Alphaproteobacteria</taxon>
        <taxon>Sphingomonadales</taxon>
        <taxon>Sphingomonadaceae</taxon>
        <taxon>Novosphingobium</taxon>
    </lineage>
</organism>
<dbReference type="Pfam" id="PF18185">
    <property type="entry name" value="STALD"/>
    <property type="match status" value="1"/>
</dbReference>
<gene>
    <name evidence="10" type="ORF">POM99_21475</name>
</gene>
<evidence type="ECO:0000256" key="7">
    <source>
        <dbReference type="ARBA" id="ARBA00047575"/>
    </source>
</evidence>
<comment type="caution">
    <text evidence="8">Lacks conserved residue(s) required for the propagation of feature annotation.</text>
</comment>
<name>A0ABT6CPD5_9SPHN</name>
<dbReference type="Pfam" id="PF13289">
    <property type="entry name" value="SIR2_2"/>
    <property type="match status" value="1"/>
</dbReference>
<dbReference type="SUPFAM" id="SSF52467">
    <property type="entry name" value="DHS-like NAD/FAD-binding domain"/>
    <property type="match status" value="1"/>
</dbReference>
<dbReference type="Gene3D" id="3.40.50.1220">
    <property type="entry name" value="TPP-binding domain"/>
    <property type="match status" value="1"/>
</dbReference>
<dbReference type="InterPro" id="IPR029035">
    <property type="entry name" value="DHS-like_NAD/FAD-binding_dom"/>
</dbReference>
<dbReference type="EC" id="3.2.2.5" evidence="4"/>
<evidence type="ECO:0000256" key="1">
    <source>
        <dbReference type="ARBA" id="ARBA00022801"/>
    </source>
</evidence>
<evidence type="ECO:0000256" key="4">
    <source>
        <dbReference type="ARBA" id="ARBA00034327"/>
    </source>
</evidence>
<evidence type="ECO:0000256" key="6">
    <source>
        <dbReference type="ARBA" id="ARBA00035033"/>
    </source>
</evidence>
<comment type="caution">
    <text evidence="10">The sequence shown here is derived from an EMBL/GenBank/DDBJ whole genome shotgun (WGS) entry which is preliminary data.</text>
</comment>
<proteinExistence type="inferred from homology"/>
<evidence type="ECO:0000256" key="8">
    <source>
        <dbReference type="PROSITE-ProRule" id="PRU00236"/>
    </source>
</evidence>
<feature type="domain" description="Deacetylase sirtuin-type" evidence="9">
    <location>
        <begin position="2"/>
        <end position="281"/>
    </location>
</feature>
<dbReference type="Proteomes" id="UP001222770">
    <property type="component" value="Unassembled WGS sequence"/>
</dbReference>
<sequence length="479" mass="53975">MNGVEEEFIAKFLSELREDNAAVFIGAGLSKAAGFVDWRGLLAPIATPLGLDVEKESDLVGLAQFHLNTNAGNRNQLNQLLIDQFTDLPAPTENHRLLARLPIRSYWTTNYDRLIEQALKDSGKRVDAKYTIEQLSLTVRGRDAVVYKMHGDIEHPDKAVLTKDDYERYAGTHAPFVTALTGDLVERTFLFLGFSFTDPNLDYVLARIRSRFERNQRQHFCIVKTRSKLPNESEADFAYAKTRQDLVAQDLLRFNIKTIAVEEYGDVTELLRTVANRFRQRTVFISGSAADYGPWGQQDTENFLRRLAAALIDRDCRITSGFGLGIGSAVVTGAVEQIYSSSQRTIDSHLLLRPFPAGIQDQAERTRVFERYRAELIEQAGIAIFLMGNKQQSGDVVPADGMRVEFDLARKAGLHCLPIGASGWISTDFWNEMMSDIKVALPGHNDDFYALFKRLGQQVDNPLELIEPILQIIDILRKE</sequence>
<evidence type="ECO:0000256" key="5">
    <source>
        <dbReference type="ARBA" id="ARBA00035014"/>
    </source>
</evidence>
<dbReference type="CDD" id="cd01406">
    <property type="entry name" value="SIR2-like"/>
    <property type="match status" value="1"/>
</dbReference>
<protein>
    <recommendedName>
        <fullName evidence="6">NAD(+) hydrolase ThsA</fullName>
        <ecNumber evidence="4">3.2.2.5</ecNumber>
    </recommendedName>
</protein>
<keyword evidence="1" id="KW-0378">Hydrolase</keyword>
<keyword evidence="11" id="KW-1185">Reference proteome</keyword>
<evidence type="ECO:0000256" key="2">
    <source>
        <dbReference type="ARBA" id="ARBA00023027"/>
    </source>
</evidence>
<dbReference type="RefSeq" id="WP_277280776.1">
    <property type="nucleotide sequence ID" value="NZ_JAROCY010000042.1"/>
</dbReference>
<keyword evidence="2" id="KW-0520">NAD</keyword>
<accession>A0ABT6CPD5</accession>
<reference evidence="10 11" key="1">
    <citation type="submission" date="2023-03" db="EMBL/GenBank/DDBJ databases">
        <title>Novosphingobium cyanobacteriorum sp. nov., isolated from a eutrophic reservoir during the Microcystis bloom period.</title>
        <authorList>
            <person name="Kang M."/>
            <person name="Le V."/>
            <person name="Ko S.-R."/>
            <person name="Lee S.-A."/>
            <person name="Ahn C.-Y."/>
        </authorList>
    </citation>
    <scope>NUCLEOTIDE SEQUENCE [LARGE SCALE GENOMIC DNA]</scope>
    <source>
        <strain evidence="10 11">HBC54</strain>
    </source>
</reference>
<dbReference type="EMBL" id="JAROCY010000042">
    <property type="protein sequence ID" value="MDF8335780.1"/>
    <property type="molecule type" value="Genomic_DNA"/>
</dbReference>
<evidence type="ECO:0000313" key="11">
    <source>
        <dbReference type="Proteomes" id="UP001222770"/>
    </source>
</evidence>